<organism evidence="1 2">
    <name type="scientific">Caerostris darwini</name>
    <dbReference type="NCBI Taxonomy" id="1538125"/>
    <lineage>
        <taxon>Eukaryota</taxon>
        <taxon>Metazoa</taxon>
        <taxon>Ecdysozoa</taxon>
        <taxon>Arthropoda</taxon>
        <taxon>Chelicerata</taxon>
        <taxon>Arachnida</taxon>
        <taxon>Araneae</taxon>
        <taxon>Araneomorphae</taxon>
        <taxon>Entelegynae</taxon>
        <taxon>Araneoidea</taxon>
        <taxon>Araneidae</taxon>
        <taxon>Caerostris</taxon>
    </lineage>
</organism>
<dbReference type="EMBL" id="BPLQ01001323">
    <property type="protein sequence ID" value="GIX80795.1"/>
    <property type="molecule type" value="Genomic_DNA"/>
</dbReference>
<sequence>MKSGDRGLKSISSKLIIQIIWLEPILKAVGNFLESRRIRRNFAGFLVEAISDRPDEAVNRIEVLQFLRLRALCEISVPCLRRARFCYSFGSCITKEWPKFMSMITLND</sequence>
<name>A0AAV4NAB8_9ARAC</name>
<gene>
    <name evidence="1" type="ORF">CDAR_481481</name>
</gene>
<comment type="caution">
    <text evidence="1">The sequence shown here is derived from an EMBL/GenBank/DDBJ whole genome shotgun (WGS) entry which is preliminary data.</text>
</comment>
<dbReference type="Proteomes" id="UP001054837">
    <property type="component" value="Unassembled WGS sequence"/>
</dbReference>
<dbReference type="AlphaFoldDB" id="A0AAV4NAB8"/>
<evidence type="ECO:0000313" key="1">
    <source>
        <dbReference type="EMBL" id="GIX80795.1"/>
    </source>
</evidence>
<evidence type="ECO:0000313" key="2">
    <source>
        <dbReference type="Proteomes" id="UP001054837"/>
    </source>
</evidence>
<protein>
    <submittedName>
        <fullName evidence="1">Uncharacterized protein</fullName>
    </submittedName>
</protein>
<proteinExistence type="predicted"/>
<keyword evidence="2" id="KW-1185">Reference proteome</keyword>
<reference evidence="1 2" key="1">
    <citation type="submission" date="2021-06" db="EMBL/GenBank/DDBJ databases">
        <title>Caerostris darwini draft genome.</title>
        <authorList>
            <person name="Kono N."/>
            <person name="Arakawa K."/>
        </authorList>
    </citation>
    <scope>NUCLEOTIDE SEQUENCE [LARGE SCALE GENOMIC DNA]</scope>
</reference>
<accession>A0AAV4NAB8</accession>